<gene>
    <name evidence="1" type="ORF">SCODWIG_00999</name>
</gene>
<proteinExistence type="predicted"/>
<keyword evidence="2" id="KW-1185">Reference proteome</keyword>
<protein>
    <submittedName>
        <fullName evidence="1">Related to DNA repair protein RAD33</fullName>
    </submittedName>
</protein>
<name>A0A376B3G8_9ASCO</name>
<dbReference type="AlphaFoldDB" id="A0A376B3G8"/>
<sequence>MIISQQPSKTYKNQENSLKDTFSTMSFPKKNNTYKQSNNKRSNVIKDYSRVEKFLNPTNIPPQIEDEILNLYLEFSLESDMLLKDLSSFFECLSLPAVLYNKINYQNELCIENTQVVDFNRLLQVTYHLLIYVDNEPLIMQYWKLLVDYSQRKEQPSRFAEIEYKNQILGIKELQKINESINAHSITNDEDTNNQEPQILIKMLQCATRGKRSFITYIDFANLLGRIGLLRMLE</sequence>
<evidence type="ECO:0000313" key="2">
    <source>
        <dbReference type="Proteomes" id="UP000262825"/>
    </source>
</evidence>
<dbReference type="Pfam" id="PF08730">
    <property type="entry name" value="Rad33"/>
    <property type="match status" value="1"/>
</dbReference>
<dbReference type="OrthoDB" id="4085867at2759"/>
<evidence type="ECO:0000313" key="1">
    <source>
        <dbReference type="EMBL" id="SSD59238.1"/>
    </source>
</evidence>
<dbReference type="InterPro" id="IPR014841">
    <property type="entry name" value="Rad33"/>
</dbReference>
<dbReference type="Proteomes" id="UP000262825">
    <property type="component" value="Unassembled WGS sequence"/>
</dbReference>
<reference evidence="2" key="1">
    <citation type="submission" date="2018-06" db="EMBL/GenBank/DDBJ databases">
        <authorList>
            <person name="Guldener U."/>
        </authorList>
    </citation>
    <scope>NUCLEOTIDE SEQUENCE [LARGE SCALE GENOMIC DNA]</scope>
    <source>
        <strain evidence="2">UTAD17</strain>
    </source>
</reference>
<dbReference type="EMBL" id="UFAJ01000111">
    <property type="protein sequence ID" value="SSD59238.1"/>
    <property type="molecule type" value="Genomic_DNA"/>
</dbReference>
<dbReference type="VEuPathDB" id="FungiDB:SCODWIG_00999"/>
<organism evidence="1 2">
    <name type="scientific">Saccharomycodes ludwigii</name>
    <dbReference type="NCBI Taxonomy" id="36035"/>
    <lineage>
        <taxon>Eukaryota</taxon>
        <taxon>Fungi</taxon>
        <taxon>Dikarya</taxon>
        <taxon>Ascomycota</taxon>
        <taxon>Saccharomycotina</taxon>
        <taxon>Saccharomycetes</taxon>
        <taxon>Saccharomycodales</taxon>
        <taxon>Saccharomycodaceae</taxon>
        <taxon>Saccharomycodes</taxon>
    </lineage>
</organism>
<accession>A0A376B3G8</accession>